<dbReference type="EMBL" id="JARAOO010000004">
    <property type="protein sequence ID" value="KAJ7970140.1"/>
    <property type="molecule type" value="Genomic_DNA"/>
</dbReference>
<dbReference type="GO" id="GO:0030174">
    <property type="term" value="P:regulation of DNA-templated DNA replication initiation"/>
    <property type="evidence" value="ECO:0007669"/>
    <property type="project" value="InterPro"/>
</dbReference>
<dbReference type="GO" id="GO:0071163">
    <property type="term" value="P:DNA replication preinitiation complex assembly"/>
    <property type="evidence" value="ECO:0007669"/>
    <property type="project" value="InterPro"/>
</dbReference>
<comment type="caution">
    <text evidence="1">The sequence shown here is derived from an EMBL/GenBank/DDBJ whole genome shotgun (WGS) entry which is preliminary data.</text>
</comment>
<evidence type="ECO:0000313" key="1">
    <source>
        <dbReference type="EMBL" id="KAJ7970140.1"/>
    </source>
</evidence>
<dbReference type="PANTHER" id="PTHR28637">
    <property type="entry name" value="DNA REPLICATION FACTOR CDT1"/>
    <property type="match status" value="1"/>
</dbReference>
<dbReference type="InterPro" id="IPR045173">
    <property type="entry name" value="Cdt1"/>
</dbReference>
<dbReference type="GO" id="GO:0003677">
    <property type="term" value="F:DNA binding"/>
    <property type="evidence" value="ECO:0007669"/>
    <property type="project" value="InterPro"/>
</dbReference>
<dbReference type="GO" id="GO:0070182">
    <property type="term" value="F:DNA polymerase binding"/>
    <property type="evidence" value="ECO:0007669"/>
    <property type="project" value="TreeGrafter"/>
</dbReference>
<dbReference type="InterPro" id="IPR036390">
    <property type="entry name" value="WH_DNA-bd_sf"/>
</dbReference>
<dbReference type="SUPFAM" id="SSF46785">
    <property type="entry name" value="Winged helix' DNA-binding domain"/>
    <property type="match status" value="1"/>
</dbReference>
<gene>
    <name evidence="1" type="ORF">O6P43_008368</name>
</gene>
<dbReference type="AlphaFoldDB" id="A0AAD7PX07"/>
<keyword evidence="2" id="KW-1185">Reference proteome</keyword>
<evidence type="ECO:0000313" key="2">
    <source>
        <dbReference type="Proteomes" id="UP001163823"/>
    </source>
</evidence>
<dbReference type="GO" id="GO:0000278">
    <property type="term" value="P:mitotic cell cycle"/>
    <property type="evidence" value="ECO:0007669"/>
    <property type="project" value="TreeGrafter"/>
</dbReference>
<dbReference type="Proteomes" id="UP001163823">
    <property type="component" value="Chromosome 4"/>
</dbReference>
<protein>
    <submittedName>
        <fullName evidence="1">CDT1-like protein a, chloroplastic</fullName>
    </submittedName>
</protein>
<sequence length="95" mass="11008">MHLAQMKYILPEALNIDKILIPDKKTLFMKPDMKITLLFEVVEGHSEESAYRALQQVFISRLSEFFHEHPEATNVPEALLPEPFGKQVNLLFPMI</sequence>
<organism evidence="1 2">
    <name type="scientific">Quillaja saponaria</name>
    <name type="common">Soap bark tree</name>
    <dbReference type="NCBI Taxonomy" id="32244"/>
    <lineage>
        <taxon>Eukaryota</taxon>
        <taxon>Viridiplantae</taxon>
        <taxon>Streptophyta</taxon>
        <taxon>Embryophyta</taxon>
        <taxon>Tracheophyta</taxon>
        <taxon>Spermatophyta</taxon>
        <taxon>Magnoliopsida</taxon>
        <taxon>eudicotyledons</taxon>
        <taxon>Gunneridae</taxon>
        <taxon>Pentapetalae</taxon>
        <taxon>rosids</taxon>
        <taxon>fabids</taxon>
        <taxon>Fabales</taxon>
        <taxon>Quillajaceae</taxon>
        <taxon>Quillaja</taxon>
    </lineage>
</organism>
<dbReference type="GO" id="GO:0005634">
    <property type="term" value="C:nucleus"/>
    <property type="evidence" value="ECO:0007669"/>
    <property type="project" value="TreeGrafter"/>
</dbReference>
<reference evidence="1" key="1">
    <citation type="journal article" date="2023" name="Science">
        <title>Elucidation of the pathway for biosynthesis of saponin adjuvants from the soapbark tree.</title>
        <authorList>
            <person name="Reed J."/>
            <person name="Orme A."/>
            <person name="El-Demerdash A."/>
            <person name="Owen C."/>
            <person name="Martin L.B.B."/>
            <person name="Misra R.C."/>
            <person name="Kikuchi S."/>
            <person name="Rejzek M."/>
            <person name="Martin A.C."/>
            <person name="Harkess A."/>
            <person name="Leebens-Mack J."/>
            <person name="Louveau T."/>
            <person name="Stephenson M.J."/>
            <person name="Osbourn A."/>
        </authorList>
    </citation>
    <scope>NUCLEOTIDE SEQUENCE</scope>
    <source>
        <strain evidence="1">S10</strain>
    </source>
</reference>
<name>A0AAD7PX07_QUISA</name>
<dbReference type="PANTHER" id="PTHR28637:SF13">
    <property type="entry name" value="EXPRESSED PROTEIN"/>
    <property type="match status" value="1"/>
</dbReference>
<dbReference type="KEGG" id="qsa:O6P43_008368"/>
<accession>A0AAD7PX07</accession>
<dbReference type="GO" id="GO:0000076">
    <property type="term" value="P:DNA replication checkpoint signaling"/>
    <property type="evidence" value="ECO:0007669"/>
    <property type="project" value="TreeGrafter"/>
</dbReference>
<proteinExistence type="predicted"/>